<evidence type="ECO:0000256" key="1">
    <source>
        <dbReference type="ARBA" id="ARBA00022741"/>
    </source>
</evidence>
<proteinExistence type="predicted"/>
<dbReference type="PANTHER" id="PTHR32309">
    <property type="entry name" value="TYROSINE-PROTEIN KINASE"/>
    <property type="match status" value="1"/>
</dbReference>
<keyword evidence="1" id="KW-0547">Nucleotide-binding</keyword>
<feature type="domain" description="CobQ/CobB/MinD/ParA nucleotide binding" evidence="3">
    <location>
        <begin position="72"/>
        <end position="191"/>
    </location>
</feature>
<accession>A0A4Q7YSK5</accession>
<dbReference type="InterPro" id="IPR005702">
    <property type="entry name" value="Wzc-like_C"/>
</dbReference>
<dbReference type="Pfam" id="PF01656">
    <property type="entry name" value="CbiA"/>
    <property type="match status" value="1"/>
</dbReference>
<name>A0A4Q7YSK5_9BACT</name>
<evidence type="ECO:0000313" key="5">
    <source>
        <dbReference type="Proteomes" id="UP000292958"/>
    </source>
</evidence>
<dbReference type="InterPro" id="IPR027417">
    <property type="entry name" value="P-loop_NTPase"/>
</dbReference>
<evidence type="ECO:0000313" key="4">
    <source>
        <dbReference type="EMBL" id="RZU39971.1"/>
    </source>
</evidence>
<dbReference type="SUPFAM" id="SSF52540">
    <property type="entry name" value="P-loop containing nucleoside triphosphate hydrolases"/>
    <property type="match status" value="1"/>
</dbReference>
<keyword evidence="5" id="KW-1185">Reference proteome</keyword>
<dbReference type="CDD" id="cd05387">
    <property type="entry name" value="BY-kinase"/>
    <property type="match status" value="1"/>
</dbReference>
<keyword evidence="2" id="KW-0067">ATP-binding</keyword>
<sequence length="259" mass="28091">MSAILGLNISSTARPVATTARQFSSSEKRIVIHPNRNSRLVFLTEPAGLAVERYRLLRRRLCTLYPHGGVVLITSPNPGEGKTLTSVNLAWAFAEAGHAACLVDLDFRAPGVSRALNCIFEEGGVKEVLEGKAEVNELIRRVSETSFHVLGIKERMTSPGHLLYSQALASMMANLRARFQWVVLDFAPVIPMADVSEVIAHVNGAILVVRNGKTEKDMLAPAIEAIGPKLWGVVANDCPINGSAYYGNYGKSPRLGQSK</sequence>
<comment type="caution">
    <text evidence="4">The sequence shown here is derived from an EMBL/GenBank/DDBJ whole genome shotgun (WGS) entry which is preliminary data.</text>
</comment>
<reference evidence="4 5" key="1">
    <citation type="submission" date="2019-02" db="EMBL/GenBank/DDBJ databases">
        <title>Genomic Encyclopedia of Archaeal and Bacterial Type Strains, Phase II (KMG-II): from individual species to whole genera.</title>
        <authorList>
            <person name="Goeker M."/>
        </authorList>
    </citation>
    <scope>NUCLEOTIDE SEQUENCE [LARGE SCALE GENOMIC DNA]</scope>
    <source>
        <strain evidence="4 5">DSM 18101</strain>
    </source>
</reference>
<protein>
    <submittedName>
        <fullName evidence="4">Capsular exopolysaccharide synthesis family protein</fullName>
    </submittedName>
</protein>
<dbReference type="AlphaFoldDB" id="A0A4Q7YSK5"/>
<dbReference type="Proteomes" id="UP000292958">
    <property type="component" value="Unassembled WGS sequence"/>
</dbReference>
<dbReference type="InterPro" id="IPR050445">
    <property type="entry name" value="Bact_polysacc_biosynth/exp"/>
</dbReference>
<evidence type="ECO:0000256" key="2">
    <source>
        <dbReference type="ARBA" id="ARBA00022840"/>
    </source>
</evidence>
<dbReference type="PANTHER" id="PTHR32309:SF31">
    <property type="entry name" value="CAPSULAR EXOPOLYSACCHARIDE FAMILY"/>
    <property type="match status" value="1"/>
</dbReference>
<evidence type="ECO:0000259" key="3">
    <source>
        <dbReference type="Pfam" id="PF01656"/>
    </source>
</evidence>
<gene>
    <name evidence="4" type="ORF">BDD14_1381</name>
</gene>
<dbReference type="InterPro" id="IPR002586">
    <property type="entry name" value="CobQ/CobB/MinD/ParA_Nub-bd_dom"/>
</dbReference>
<organism evidence="4 5">
    <name type="scientific">Edaphobacter modestus</name>
    <dbReference type="NCBI Taxonomy" id="388466"/>
    <lineage>
        <taxon>Bacteria</taxon>
        <taxon>Pseudomonadati</taxon>
        <taxon>Acidobacteriota</taxon>
        <taxon>Terriglobia</taxon>
        <taxon>Terriglobales</taxon>
        <taxon>Acidobacteriaceae</taxon>
        <taxon>Edaphobacter</taxon>
    </lineage>
</organism>
<dbReference type="EMBL" id="SHKW01000001">
    <property type="protein sequence ID" value="RZU39971.1"/>
    <property type="molecule type" value="Genomic_DNA"/>
</dbReference>
<dbReference type="Gene3D" id="3.40.50.300">
    <property type="entry name" value="P-loop containing nucleotide triphosphate hydrolases"/>
    <property type="match status" value="1"/>
</dbReference>